<reference evidence="4" key="1">
    <citation type="journal article" date="2014" name="PLoS ONE">
        <title>Transcriptome-Based Identification of ABC Transporters in the Western Tarnished Plant Bug Lygus hesperus.</title>
        <authorList>
            <person name="Hull J.J."/>
            <person name="Chaney K."/>
            <person name="Geib S.M."/>
            <person name="Fabrick J.A."/>
            <person name="Brent C.S."/>
            <person name="Walsh D."/>
            <person name="Lavine L.C."/>
        </authorList>
    </citation>
    <scope>NUCLEOTIDE SEQUENCE</scope>
</reference>
<protein>
    <submittedName>
        <fullName evidence="6">UPF0587 protein GA18326</fullName>
    </submittedName>
</protein>
<dbReference type="EMBL" id="GDHC01008929">
    <property type="protein sequence ID" value="JAQ09700.1"/>
    <property type="molecule type" value="Transcribed_RNA"/>
</dbReference>
<evidence type="ECO:0000313" key="6">
    <source>
        <dbReference type="EMBL" id="JAQ09700.1"/>
    </source>
</evidence>
<dbReference type="InterPro" id="IPR008584">
    <property type="entry name" value="CXXC_Zn-binding_euk"/>
</dbReference>
<reference evidence="6" key="4">
    <citation type="journal article" date="2016" name="Gigascience">
        <title>De novo construction of an expanded transcriptome assembly for the western tarnished plant bug, Lygus hesperus.</title>
        <authorList>
            <person name="Tassone E.E."/>
            <person name="Geib S.M."/>
            <person name="Hall B."/>
            <person name="Fabrick J.A."/>
            <person name="Brent C.S."/>
            <person name="Hull J.J."/>
        </authorList>
    </citation>
    <scope>NUCLEOTIDE SEQUENCE</scope>
</reference>
<reference evidence="4" key="2">
    <citation type="submission" date="2014-07" db="EMBL/GenBank/DDBJ databases">
        <authorList>
            <person name="Hull J."/>
        </authorList>
    </citation>
    <scope>NUCLEOTIDE SEQUENCE</scope>
</reference>
<dbReference type="GO" id="GO:0008270">
    <property type="term" value="F:zinc ion binding"/>
    <property type="evidence" value="ECO:0007669"/>
    <property type="project" value="TreeGrafter"/>
</dbReference>
<evidence type="ECO:0000256" key="1">
    <source>
        <dbReference type="ARBA" id="ARBA00007818"/>
    </source>
</evidence>
<accession>A0A0A9WZH5</accession>
<keyword evidence="2" id="KW-0479">Metal-binding</keyword>
<dbReference type="SUPFAM" id="SSF141678">
    <property type="entry name" value="MAL13P1.257-like"/>
    <property type="match status" value="1"/>
</dbReference>
<dbReference type="EMBL" id="GBHO01030768">
    <property type="protein sequence ID" value="JAG12836.1"/>
    <property type="molecule type" value="Transcribed_RNA"/>
</dbReference>
<dbReference type="Pfam" id="PF05907">
    <property type="entry name" value="CXXC_Zn-b_euk"/>
    <property type="match status" value="1"/>
</dbReference>
<name>A0A0A9WZH5_LYGHE</name>
<keyword evidence="3" id="KW-0862">Zinc</keyword>
<comment type="similarity">
    <text evidence="1">Belongs to the UPF0587 family.</text>
</comment>
<sequence length="164" mass="18311">MVKIALNLTAEVENIVELYTSPEYEWNLKLRCTSCNEADDKWHAINPDEEVQGKGGPGSFNYQMKCKFCTNVSTIDIVKDSIKHITAKENGMIENQTIAVFDCRGVEPVAFDPQSDWIAKSEGGYTFESVDFGEDENGDAWFGYDDSAKVSVSVTDLKGSFERV</sequence>
<gene>
    <name evidence="6" type="primary">GA18326</name>
    <name evidence="4" type="ORF">CM83_34979</name>
    <name evidence="6" type="ORF">g.65084</name>
</gene>
<evidence type="ECO:0000313" key="4">
    <source>
        <dbReference type="EMBL" id="JAG12836.1"/>
    </source>
</evidence>
<dbReference type="PANTHER" id="PTHR12857:SF0">
    <property type="entry name" value="CXXC MOTIF CONTAINING ZINC BINDING PROTEIN"/>
    <property type="match status" value="1"/>
</dbReference>
<dbReference type="PANTHER" id="PTHR12857">
    <property type="entry name" value="CXXC MOTIF CONTAINING ZINC BINDING PROTEIN"/>
    <property type="match status" value="1"/>
</dbReference>
<evidence type="ECO:0000313" key="5">
    <source>
        <dbReference type="EMBL" id="JAG59137.1"/>
    </source>
</evidence>
<dbReference type="AlphaFoldDB" id="A0A0A9WZH5"/>
<dbReference type="EMBL" id="GBRD01006684">
    <property type="protein sequence ID" value="JAG59137.1"/>
    <property type="molecule type" value="Transcribed_RNA"/>
</dbReference>
<proteinExistence type="inferred from homology"/>
<organism evidence="4">
    <name type="scientific">Lygus hesperus</name>
    <name type="common">Western plant bug</name>
    <dbReference type="NCBI Taxonomy" id="30085"/>
    <lineage>
        <taxon>Eukaryota</taxon>
        <taxon>Metazoa</taxon>
        <taxon>Ecdysozoa</taxon>
        <taxon>Arthropoda</taxon>
        <taxon>Hexapoda</taxon>
        <taxon>Insecta</taxon>
        <taxon>Pterygota</taxon>
        <taxon>Neoptera</taxon>
        <taxon>Paraneoptera</taxon>
        <taxon>Hemiptera</taxon>
        <taxon>Heteroptera</taxon>
        <taxon>Panheteroptera</taxon>
        <taxon>Cimicomorpha</taxon>
        <taxon>Miridae</taxon>
        <taxon>Mirini</taxon>
        <taxon>Lygus</taxon>
    </lineage>
</organism>
<evidence type="ECO:0000256" key="3">
    <source>
        <dbReference type="ARBA" id="ARBA00022833"/>
    </source>
</evidence>
<evidence type="ECO:0000256" key="2">
    <source>
        <dbReference type="ARBA" id="ARBA00022723"/>
    </source>
</evidence>
<reference evidence="5" key="3">
    <citation type="submission" date="2014-09" db="EMBL/GenBank/DDBJ databases">
        <authorList>
            <person name="Magalhaes I.L.F."/>
            <person name="Oliveira U."/>
            <person name="Santos F.R."/>
            <person name="Vidigal T.H.D.A."/>
            <person name="Brescovit A.D."/>
            <person name="Santos A.J."/>
        </authorList>
    </citation>
    <scope>NUCLEOTIDE SEQUENCE</scope>
</reference>